<keyword evidence="4" id="KW-0411">Iron-sulfur</keyword>
<dbReference type="Pfam" id="PF04459">
    <property type="entry name" value="DUF512"/>
    <property type="match status" value="1"/>
</dbReference>
<dbReference type="PANTHER" id="PTHR11228:SF7">
    <property type="entry name" value="PQQA PEPTIDE CYCLASE"/>
    <property type="match status" value="1"/>
</dbReference>
<dbReference type="GeneID" id="1478083"/>
<evidence type="ECO:0000256" key="3">
    <source>
        <dbReference type="ARBA" id="ARBA00023004"/>
    </source>
</evidence>
<dbReference type="SMART" id="SM00729">
    <property type="entry name" value="Elp3"/>
    <property type="match status" value="1"/>
</dbReference>
<accession>A0A832TDN3</accession>
<evidence type="ECO:0000259" key="5">
    <source>
        <dbReference type="SMART" id="SM00729"/>
    </source>
</evidence>
<dbReference type="CDD" id="cd01335">
    <property type="entry name" value="Radical_SAM"/>
    <property type="match status" value="1"/>
</dbReference>
<name>A0A832TDN3_9EURY</name>
<dbReference type="SUPFAM" id="SSF102114">
    <property type="entry name" value="Radical SAM enzymes"/>
    <property type="match status" value="1"/>
</dbReference>
<dbReference type="Proteomes" id="UP000619545">
    <property type="component" value="Unassembled WGS sequence"/>
</dbReference>
<dbReference type="PANTHER" id="PTHR11228">
    <property type="entry name" value="RADICAL SAM DOMAIN PROTEIN"/>
    <property type="match status" value="1"/>
</dbReference>
<dbReference type="Pfam" id="PF04055">
    <property type="entry name" value="Radical_SAM"/>
    <property type="match status" value="1"/>
</dbReference>
<dbReference type="GO" id="GO:0051536">
    <property type="term" value="F:iron-sulfur cluster binding"/>
    <property type="evidence" value="ECO:0007669"/>
    <property type="project" value="InterPro"/>
</dbReference>
<dbReference type="InterPro" id="IPR014494">
    <property type="entry name" value="Fe-S_OxRdtase_NifB-like_arc"/>
</dbReference>
<evidence type="ECO:0000313" key="7">
    <source>
        <dbReference type="Proteomes" id="UP000619545"/>
    </source>
</evidence>
<dbReference type="GO" id="GO:0003824">
    <property type="term" value="F:catalytic activity"/>
    <property type="evidence" value="ECO:0007669"/>
    <property type="project" value="InterPro"/>
</dbReference>
<dbReference type="InterPro" id="IPR007197">
    <property type="entry name" value="rSAM"/>
</dbReference>
<sequence length="349" mass="38747">MEEPENLAVVPPSCEAGPCGNSCVFCYIRQNPPEVLREHGGNVDTTRHDTLNDPHLEERVERARDRYPDLRLRIVDTAGNVGIDEGRVESLAAAGIDEVQISLHTTVPETRKKLMGNPNADELLELLPKFEDVGIDVIADLVLTPGYNLRELPRTCEDLETMGARQVRVFPVGGTDLARGFRFPTRRELEWMRETSRRLDCELNIEVIPSPTIDALLGEPAFDPPDLPEPDFEAVIVVGELAAPIFEPAVRELENVELLVVKNRVFGGVIGASSLLTAKDVLREIERYEPRTEFPVLILPDAMFSPDGRTLDGWSREELVGKLAALGYTVVTCRKPEEVAKVLASPSPW</sequence>
<reference evidence="6" key="1">
    <citation type="journal article" date="2020" name="bioRxiv">
        <title>A rank-normalized archaeal taxonomy based on genome phylogeny resolves widespread incomplete and uneven classifications.</title>
        <authorList>
            <person name="Rinke C."/>
            <person name="Chuvochina M."/>
            <person name="Mussig A.J."/>
            <person name="Chaumeil P.-A."/>
            <person name="Waite D.W."/>
            <person name="Whitman W.B."/>
            <person name="Parks D.H."/>
            <person name="Hugenholtz P."/>
        </authorList>
    </citation>
    <scope>NUCLEOTIDE SEQUENCE</scope>
    <source>
        <strain evidence="6">UBA8853</strain>
    </source>
</reference>
<keyword evidence="3" id="KW-0408">Iron</keyword>
<dbReference type="OMA" id="DLWIRVT"/>
<protein>
    <submittedName>
        <fullName evidence="6">Radical SAM protein</fullName>
    </submittedName>
</protein>
<evidence type="ECO:0000256" key="1">
    <source>
        <dbReference type="ARBA" id="ARBA00022691"/>
    </source>
</evidence>
<dbReference type="InterPro" id="IPR050377">
    <property type="entry name" value="Radical_SAM_PqqE_MftC-like"/>
</dbReference>
<dbReference type="InterPro" id="IPR058240">
    <property type="entry name" value="rSAM_sf"/>
</dbReference>
<keyword evidence="1" id="KW-0949">S-adenosyl-L-methionine</keyword>
<feature type="domain" description="Elp3/MiaA/NifB-like radical SAM core" evidence="5">
    <location>
        <begin position="6"/>
        <end position="195"/>
    </location>
</feature>
<dbReference type="InterPro" id="IPR013785">
    <property type="entry name" value="Aldolase_TIM"/>
</dbReference>
<evidence type="ECO:0000256" key="2">
    <source>
        <dbReference type="ARBA" id="ARBA00022723"/>
    </source>
</evidence>
<gene>
    <name evidence="6" type="ORF">HA336_06995</name>
</gene>
<evidence type="ECO:0000313" key="6">
    <source>
        <dbReference type="EMBL" id="HII70958.1"/>
    </source>
</evidence>
<dbReference type="EMBL" id="DUJS01000004">
    <property type="protein sequence ID" value="HII70958.1"/>
    <property type="molecule type" value="Genomic_DNA"/>
</dbReference>
<proteinExistence type="predicted"/>
<dbReference type="AlphaFoldDB" id="A0A832TDN3"/>
<dbReference type="RefSeq" id="WP_011019856.1">
    <property type="nucleotide sequence ID" value="NZ_DUJS01000004.1"/>
</dbReference>
<evidence type="ECO:0000256" key="4">
    <source>
        <dbReference type="ARBA" id="ARBA00023014"/>
    </source>
</evidence>
<comment type="caution">
    <text evidence="6">The sequence shown here is derived from an EMBL/GenBank/DDBJ whole genome shotgun (WGS) entry which is preliminary data.</text>
</comment>
<dbReference type="Gene3D" id="3.20.20.70">
    <property type="entry name" value="Aldolase class I"/>
    <property type="match status" value="1"/>
</dbReference>
<keyword evidence="2" id="KW-0479">Metal-binding</keyword>
<dbReference type="InterPro" id="IPR006638">
    <property type="entry name" value="Elp3/MiaA/NifB-like_rSAM"/>
</dbReference>
<organism evidence="6 7">
    <name type="scientific">Methanopyrus kandleri</name>
    <dbReference type="NCBI Taxonomy" id="2320"/>
    <lineage>
        <taxon>Archaea</taxon>
        <taxon>Methanobacteriati</taxon>
        <taxon>Methanobacteriota</taxon>
        <taxon>Methanomada group</taxon>
        <taxon>Methanopyri</taxon>
        <taxon>Methanopyrales</taxon>
        <taxon>Methanopyraceae</taxon>
        <taxon>Methanopyrus</taxon>
    </lineage>
</organism>
<dbReference type="PIRSF" id="PIRSF018654">
    <property type="entry name" value="Fe-S_or_NB_arc"/>
    <property type="match status" value="1"/>
</dbReference>
<dbReference type="InterPro" id="IPR007549">
    <property type="entry name" value="DUF512"/>
</dbReference>